<dbReference type="PANTHER" id="PTHR33122:SF60">
    <property type="entry name" value="LIPID-TRANSFER PROTEIN DIR1-RELATED"/>
    <property type="match status" value="1"/>
</dbReference>
<evidence type="ECO:0000256" key="1">
    <source>
        <dbReference type="SAM" id="SignalP"/>
    </source>
</evidence>
<dbReference type="STRING" id="65489.A0A0D3GPP4"/>
<evidence type="ECO:0000313" key="4">
    <source>
        <dbReference type="Proteomes" id="UP000026960"/>
    </source>
</evidence>
<keyword evidence="4" id="KW-1185">Reference proteome</keyword>
<dbReference type="SMR" id="A0A0D3GPP4"/>
<dbReference type="Gramene" id="OBART07G10440.1">
    <property type="protein sequence ID" value="OBART07G10440.1"/>
    <property type="gene ID" value="OBART07G10440"/>
</dbReference>
<dbReference type="HOGENOM" id="CLU_145659_2_0_1"/>
<dbReference type="InterPro" id="IPR044741">
    <property type="entry name" value="NsLTP-like"/>
</dbReference>
<dbReference type="PaxDb" id="65489-OBART07G10440.1"/>
<feature type="chain" id="PRO_5002263416" description="Bifunctional inhibitor/plant lipid transfer protein/seed storage helical domain-containing protein" evidence="1">
    <location>
        <begin position="29"/>
        <end position="104"/>
    </location>
</feature>
<dbReference type="InterPro" id="IPR039265">
    <property type="entry name" value="DIR1-like"/>
</dbReference>
<name>A0A0D3GPP4_9ORYZ</name>
<accession>A0A0D3GPP4</accession>
<dbReference type="InterPro" id="IPR036312">
    <property type="entry name" value="Bifun_inhib/LTP/seed_sf"/>
</dbReference>
<sequence length="104" mass="10654">MAKAVALAVLVVAVAAALLAVAPAPARAVCNMSNDEFMKCQPAAAATSNPTTNPSAGCCSALSHADLNCLCSYKNSPWLSIYNIDPNRAMQLPAKCGLTMPANC</sequence>
<feature type="domain" description="Bifunctional inhibitor/plant lipid transfer protein/seed storage helical" evidence="2">
    <location>
        <begin position="30"/>
        <end position="104"/>
    </location>
</feature>
<dbReference type="PANTHER" id="PTHR33122">
    <property type="entry name" value="LIPID BINDING PROTEIN-RELATED"/>
    <property type="match status" value="1"/>
</dbReference>
<feature type="signal peptide" evidence="1">
    <location>
        <begin position="1"/>
        <end position="28"/>
    </location>
</feature>
<reference evidence="3" key="2">
    <citation type="submission" date="2015-03" db="UniProtKB">
        <authorList>
            <consortium name="EnsemblPlants"/>
        </authorList>
    </citation>
    <scope>IDENTIFICATION</scope>
</reference>
<dbReference type="CDD" id="cd04660">
    <property type="entry name" value="nsLTP_like"/>
    <property type="match status" value="1"/>
</dbReference>
<protein>
    <recommendedName>
        <fullName evidence="2">Bifunctional inhibitor/plant lipid transfer protein/seed storage helical domain-containing protein</fullName>
    </recommendedName>
</protein>
<proteinExistence type="predicted"/>
<dbReference type="AlphaFoldDB" id="A0A0D3GPP4"/>
<dbReference type="GO" id="GO:0005504">
    <property type="term" value="F:fatty acid binding"/>
    <property type="evidence" value="ECO:0007669"/>
    <property type="project" value="InterPro"/>
</dbReference>
<dbReference type="Pfam" id="PF14368">
    <property type="entry name" value="LTP_2"/>
    <property type="match status" value="1"/>
</dbReference>
<dbReference type="eggNOG" id="ENOG502S7QX">
    <property type="taxonomic scope" value="Eukaryota"/>
</dbReference>
<dbReference type="Proteomes" id="UP000026960">
    <property type="component" value="Chromosome 7"/>
</dbReference>
<dbReference type="Gene3D" id="1.10.110.10">
    <property type="entry name" value="Plant lipid-transfer and hydrophobic proteins"/>
    <property type="match status" value="1"/>
</dbReference>
<dbReference type="SMART" id="SM00499">
    <property type="entry name" value="AAI"/>
    <property type="match status" value="1"/>
</dbReference>
<evidence type="ECO:0000259" key="2">
    <source>
        <dbReference type="SMART" id="SM00499"/>
    </source>
</evidence>
<dbReference type="SUPFAM" id="SSF47699">
    <property type="entry name" value="Bifunctional inhibitor/lipid-transfer protein/seed storage 2S albumin"/>
    <property type="match status" value="1"/>
</dbReference>
<evidence type="ECO:0000313" key="3">
    <source>
        <dbReference type="EnsemblPlants" id="OBART07G10440.1"/>
    </source>
</evidence>
<keyword evidence="1" id="KW-0732">Signal</keyword>
<reference evidence="3" key="1">
    <citation type="journal article" date="2009" name="Rice">
        <title>De Novo Next Generation Sequencing of Plant Genomes.</title>
        <authorList>
            <person name="Rounsley S."/>
            <person name="Marri P.R."/>
            <person name="Yu Y."/>
            <person name="He R."/>
            <person name="Sisneros N."/>
            <person name="Goicoechea J.L."/>
            <person name="Lee S.J."/>
            <person name="Angelova A."/>
            <person name="Kudrna D."/>
            <person name="Luo M."/>
            <person name="Affourtit J."/>
            <person name="Desany B."/>
            <person name="Knight J."/>
            <person name="Niazi F."/>
            <person name="Egholm M."/>
            <person name="Wing R.A."/>
        </authorList>
    </citation>
    <scope>NUCLEOTIDE SEQUENCE [LARGE SCALE GENOMIC DNA]</scope>
    <source>
        <strain evidence="3">cv. IRGC 105608</strain>
    </source>
</reference>
<organism evidence="3">
    <name type="scientific">Oryza barthii</name>
    <dbReference type="NCBI Taxonomy" id="65489"/>
    <lineage>
        <taxon>Eukaryota</taxon>
        <taxon>Viridiplantae</taxon>
        <taxon>Streptophyta</taxon>
        <taxon>Embryophyta</taxon>
        <taxon>Tracheophyta</taxon>
        <taxon>Spermatophyta</taxon>
        <taxon>Magnoliopsida</taxon>
        <taxon>Liliopsida</taxon>
        <taxon>Poales</taxon>
        <taxon>Poaceae</taxon>
        <taxon>BOP clade</taxon>
        <taxon>Oryzoideae</taxon>
        <taxon>Oryzeae</taxon>
        <taxon>Oryzinae</taxon>
        <taxon>Oryza</taxon>
    </lineage>
</organism>
<dbReference type="InterPro" id="IPR016140">
    <property type="entry name" value="Bifunc_inhib/LTP/seed_store"/>
</dbReference>
<dbReference type="EnsemblPlants" id="OBART07G10440.1">
    <property type="protein sequence ID" value="OBART07G10440.1"/>
    <property type="gene ID" value="OBART07G10440"/>
</dbReference>
<dbReference type="GO" id="GO:0009627">
    <property type="term" value="P:systemic acquired resistance"/>
    <property type="evidence" value="ECO:0007669"/>
    <property type="project" value="InterPro"/>
</dbReference>